<dbReference type="Proteomes" id="UP001597158">
    <property type="component" value="Unassembled WGS sequence"/>
</dbReference>
<keyword evidence="1" id="KW-0732">Signal</keyword>
<feature type="signal peptide" evidence="1">
    <location>
        <begin position="1"/>
        <end position="23"/>
    </location>
</feature>
<proteinExistence type="predicted"/>
<keyword evidence="3" id="KW-1185">Reference proteome</keyword>
<organism evidence="2 3">
    <name type="scientific">Thauera mechernichensis</name>
    <dbReference type="NCBI Taxonomy" id="82788"/>
    <lineage>
        <taxon>Bacteria</taxon>
        <taxon>Pseudomonadati</taxon>
        <taxon>Pseudomonadota</taxon>
        <taxon>Betaproteobacteria</taxon>
        <taxon>Rhodocyclales</taxon>
        <taxon>Zoogloeaceae</taxon>
        <taxon>Thauera</taxon>
    </lineage>
</organism>
<evidence type="ECO:0000256" key="1">
    <source>
        <dbReference type="SAM" id="SignalP"/>
    </source>
</evidence>
<sequence length="174" mass="19226">MHKPLIMAAALAFGTGLATFATAGGIDVEIELPRIDVSDYRRPYVAAWIERPDNSVAANLAVWYDVKMRNGEGAKWLKDMRLWWRRSGRELEVPIDGITSATRQPGKHTLSFTTGQEPLGTLAAGDYRLVVEASREHGGREVITLPLTWPPTVATRTEAHGEHEITSVVVQLKP</sequence>
<feature type="chain" id="PRO_5046990911" evidence="1">
    <location>
        <begin position="24"/>
        <end position="174"/>
    </location>
</feature>
<comment type="caution">
    <text evidence="2">The sequence shown here is derived from an EMBL/GenBank/DDBJ whole genome shotgun (WGS) entry which is preliminary data.</text>
</comment>
<dbReference type="InterPro" id="IPR014469">
    <property type="entry name" value="DUF2271"/>
</dbReference>
<reference evidence="3" key="1">
    <citation type="journal article" date="2019" name="Int. J. Syst. Evol. Microbiol.">
        <title>The Global Catalogue of Microorganisms (GCM) 10K type strain sequencing project: providing services to taxonomists for standard genome sequencing and annotation.</title>
        <authorList>
            <consortium name="The Broad Institute Genomics Platform"/>
            <consortium name="The Broad Institute Genome Sequencing Center for Infectious Disease"/>
            <person name="Wu L."/>
            <person name="Ma J."/>
        </authorList>
    </citation>
    <scope>NUCLEOTIDE SEQUENCE [LARGE SCALE GENOMIC DNA]</scope>
    <source>
        <strain evidence="3">CCUG 48884</strain>
    </source>
</reference>
<protein>
    <submittedName>
        <fullName evidence="2">DUF2271 domain-containing protein</fullName>
    </submittedName>
</protein>
<dbReference type="RefSeq" id="WP_277830314.1">
    <property type="nucleotide sequence ID" value="NZ_JARQZE010000001.1"/>
</dbReference>
<gene>
    <name evidence="2" type="ORF">ACFQ4M_00670</name>
</gene>
<evidence type="ECO:0000313" key="3">
    <source>
        <dbReference type="Proteomes" id="UP001597158"/>
    </source>
</evidence>
<dbReference type="PIRSF" id="PIRSF014995">
    <property type="entry name" value="UCP014995"/>
    <property type="match status" value="1"/>
</dbReference>
<name>A0ABW3W9A5_9RHOO</name>
<dbReference type="Pfam" id="PF10029">
    <property type="entry name" value="DUF2271"/>
    <property type="match status" value="1"/>
</dbReference>
<accession>A0ABW3W9A5</accession>
<evidence type="ECO:0000313" key="2">
    <source>
        <dbReference type="EMBL" id="MFD1262074.1"/>
    </source>
</evidence>
<dbReference type="EMBL" id="JBHTMC010000001">
    <property type="protein sequence ID" value="MFD1262074.1"/>
    <property type="molecule type" value="Genomic_DNA"/>
</dbReference>